<dbReference type="Proteomes" id="UP000003379">
    <property type="component" value="Unassembled WGS sequence"/>
</dbReference>
<dbReference type="InterPro" id="IPR002509">
    <property type="entry name" value="NODB_dom"/>
</dbReference>
<evidence type="ECO:0000256" key="2">
    <source>
        <dbReference type="ARBA" id="ARBA00022729"/>
    </source>
</evidence>
<dbReference type="SUPFAM" id="SSF88713">
    <property type="entry name" value="Glycoside hydrolase/deacetylase"/>
    <property type="match status" value="1"/>
</dbReference>
<comment type="caution">
    <text evidence="4">The sequence shown here is derived from an EMBL/GenBank/DDBJ whole genome shotgun (WGS) entry which is preliminary data.</text>
</comment>
<protein>
    <recommendedName>
        <fullName evidence="3">NodB homology domain-containing protein</fullName>
    </recommendedName>
</protein>
<evidence type="ECO:0000313" key="4">
    <source>
        <dbReference type="EMBL" id="EHL17946.1"/>
    </source>
</evidence>
<reference evidence="4 5" key="1">
    <citation type="submission" date="2011-08" db="EMBL/GenBank/DDBJ databases">
        <title>The Genome Sequence of Eubacteriaceae bacterium CM5.</title>
        <authorList>
            <consortium name="The Broad Institute Genome Sequencing Platform"/>
            <person name="Earl A."/>
            <person name="Ward D."/>
            <person name="Feldgarden M."/>
            <person name="Gevers D."/>
            <person name="Sizova M."/>
            <person name="Hazen A."/>
            <person name="Epstein S."/>
            <person name="Young S.K."/>
            <person name="Zeng Q."/>
            <person name="Gargeya S."/>
            <person name="Fitzgerald M."/>
            <person name="Haas B."/>
            <person name="Abouelleil A."/>
            <person name="Alvarado L."/>
            <person name="Arachchi H.M."/>
            <person name="Berlin A."/>
            <person name="Brown A."/>
            <person name="Chapman S.B."/>
            <person name="Chen Z."/>
            <person name="Dunbar C."/>
            <person name="Freedman E."/>
            <person name="Gearin G."/>
            <person name="Gellesch M."/>
            <person name="Goldberg J."/>
            <person name="Griggs A."/>
            <person name="Gujja S."/>
            <person name="Heiman D."/>
            <person name="Howarth C."/>
            <person name="Larson L."/>
            <person name="Lui A."/>
            <person name="MacDonald P.J.P."/>
            <person name="Montmayeur A."/>
            <person name="Murphy C."/>
            <person name="Neiman D."/>
            <person name="Pearson M."/>
            <person name="Priest M."/>
            <person name="Roberts A."/>
            <person name="Saif S."/>
            <person name="Shea T."/>
            <person name="Shenoy N."/>
            <person name="Sisk P."/>
            <person name="Stolte C."/>
            <person name="Sykes S."/>
            <person name="Wortman J."/>
            <person name="Nusbaum C."/>
            <person name="Birren B."/>
        </authorList>
    </citation>
    <scope>NUCLEOTIDE SEQUENCE [LARGE SCALE GENOMIC DNA]</scope>
    <source>
        <strain evidence="4 5">CM5</strain>
    </source>
</reference>
<dbReference type="HOGENOM" id="CLU_1081201_0_0_9"/>
<dbReference type="AlphaFoldDB" id="G9XEW6"/>
<evidence type="ECO:0000259" key="3">
    <source>
        <dbReference type="PROSITE" id="PS51677"/>
    </source>
</evidence>
<dbReference type="InterPro" id="IPR011330">
    <property type="entry name" value="Glyco_hydro/deAcase_b/a-brl"/>
</dbReference>
<gene>
    <name evidence="4" type="ORF">HMPREF9628_00544</name>
</gene>
<dbReference type="EMBL" id="AFZG01000052">
    <property type="protein sequence ID" value="EHL17946.1"/>
    <property type="molecule type" value="Genomic_DNA"/>
</dbReference>
<sequence length="257" mass="30658">MNNKLEKNDICFSFDDGLRCQFDIAYPILKKYNLTAFFFIPTISINGGIEKLEVYRHFRFSKFKDIDIFYNEFFDILKNSYISEKVDFQNKISKFAPDKYLAEYPFYTKNDKIFRYTRDYILEEENYDKVMSMLMEKYDYDIEENAHNLCIDKDCVRTLYKDNNIIGLHTHTHPTNMSKFDYNIQYEEYSTNKNILEDIIQNKVKTVSYPCNSYNEDTLNIMKKLNISLGFRANMAEGYDNILELPREDHANILGGM</sequence>
<keyword evidence="2" id="KW-0732">Signal</keyword>
<dbReference type="GO" id="GO:0016810">
    <property type="term" value="F:hydrolase activity, acting on carbon-nitrogen (but not peptide) bonds"/>
    <property type="evidence" value="ECO:0007669"/>
    <property type="project" value="InterPro"/>
</dbReference>
<dbReference type="GO" id="GO:0005975">
    <property type="term" value="P:carbohydrate metabolic process"/>
    <property type="evidence" value="ECO:0007669"/>
    <property type="project" value="InterPro"/>
</dbReference>
<evidence type="ECO:0000313" key="5">
    <source>
        <dbReference type="Proteomes" id="UP000003379"/>
    </source>
</evidence>
<dbReference type="InterPro" id="IPR051398">
    <property type="entry name" value="Polysacch_Deacetylase"/>
</dbReference>
<dbReference type="PANTHER" id="PTHR34216:SF3">
    <property type="entry name" value="POLY-BETA-1,6-N-ACETYL-D-GLUCOSAMINE N-DEACETYLASE"/>
    <property type="match status" value="1"/>
</dbReference>
<dbReference type="CDD" id="cd10918">
    <property type="entry name" value="CE4_NodB_like_5s_6s"/>
    <property type="match status" value="1"/>
</dbReference>
<organism evidence="4 5">
    <name type="scientific">Peptoanaerobacter stomatis</name>
    <dbReference type="NCBI Taxonomy" id="796937"/>
    <lineage>
        <taxon>Bacteria</taxon>
        <taxon>Bacillati</taxon>
        <taxon>Bacillota</taxon>
        <taxon>Clostridia</taxon>
        <taxon>Peptostreptococcales</taxon>
        <taxon>Filifactoraceae</taxon>
        <taxon>Peptoanaerobacter</taxon>
    </lineage>
</organism>
<dbReference type="GO" id="GO:0005576">
    <property type="term" value="C:extracellular region"/>
    <property type="evidence" value="ECO:0007669"/>
    <property type="project" value="UniProtKB-SubCell"/>
</dbReference>
<dbReference type="Gene3D" id="3.20.20.370">
    <property type="entry name" value="Glycoside hydrolase/deacetylase"/>
    <property type="match status" value="1"/>
</dbReference>
<comment type="subcellular location">
    <subcellularLocation>
        <location evidence="1">Secreted</location>
    </subcellularLocation>
</comment>
<dbReference type="PROSITE" id="PS51677">
    <property type="entry name" value="NODB"/>
    <property type="match status" value="1"/>
</dbReference>
<dbReference type="Pfam" id="PF01522">
    <property type="entry name" value="Polysacc_deac_1"/>
    <property type="match status" value="1"/>
</dbReference>
<dbReference type="RefSeq" id="WP_009528748.1">
    <property type="nucleotide sequence ID" value="NZ_JH414598.1"/>
</dbReference>
<proteinExistence type="predicted"/>
<accession>G9XEW6</accession>
<evidence type="ECO:0000256" key="1">
    <source>
        <dbReference type="ARBA" id="ARBA00004613"/>
    </source>
</evidence>
<dbReference type="PANTHER" id="PTHR34216">
    <property type="match status" value="1"/>
</dbReference>
<name>G9XEW6_9FIRM</name>
<feature type="domain" description="NodB homology" evidence="3">
    <location>
        <begin position="8"/>
        <end position="257"/>
    </location>
</feature>